<gene>
    <name evidence="1" type="ordered locus">Cmaq_0632</name>
</gene>
<protein>
    <submittedName>
        <fullName evidence="1">Uncharacterized protein</fullName>
    </submittedName>
</protein>
<reference evidence="1 2" key="1">
    <citation type="submission" date="2007-10" db="EMBL/GenBank/DDBJ databases">
        <title>Complete sequence of Caldivirga maquilingensis IC-167.</title>
        <authorList>
            <consortium name="US DOE Joint Genome Institute"/>
            <person name="Copeland A."/>
            <person name="Lucas S."/>
            <person name="Lapidus A."/>
            <person name="Barry K."/>
            <person name="Glavina del Rio T."/>
            <person name="Dalin E."/>
            <person name="Tice H."/>
            <person name="Pitluck S."/>
            <person name="Saunders E."/>
            <person name="Brettin T."/>
            <person name="Bruce D."/>
            <person name="Detter J.C."/>
            <person name="Han C."/>
            <person name="Schmutz J."/>
            <person name="Larimer F."/>
            <person name="Land M."/>
            <person name="Hauser L."/>
            <person name="Kyrpides N."/>
            <person name="Ivanova N."/>
            <person name="Biddle J.F."/>
            <person name="Zhang Z."/>
            <person name="Fitz-Gibbon S.T."/>
            <person name="Lowe T.M."/>
            <person name="Saltikov C."/>
            <person name="House C.H."/>
            <person name="Richardson P."/>
        </authorList>
    </citation>
    <scope>NUCLEOTIDE SEQUENCE [LARGE SCALE GENOMIC DNA]</scope>
    <source>
        <strain evidence="2">ATCC 700844 / DSM 13496 / JCM 10307 / IC-167</strain>
    </source>
</reference>
<dbReference type="KEGG" id="cma:Cmaq_0632"/>
<dbReference type="OrthoDB" id="26142at2157"/>
<dbReference type="Proteomes" id="UP000001137">
    <property type="component" value="Chromosome"/>
</dbReference>
<sequence>MQQSHEGCITDYVIIDVCRNGEEAVKKVLNTAVINARKGPGRVFQIAILCPQVDYTKYLLNANEVVANNMDVRIELYEVSSGDGALKTLRYLASRCKPRQIIKVADVNLGEFENLNKP</sequence>
<dbReference type="RefSeq" id="WP_012185692.1">
    <property type="nucleotide sequence ID" value="NC_009954.1"/>
</dbReference>
<proteinExistence type="predicted"/>
<dbReference type="EMBL" id="CP000852">
    <property type="protein sequence ID" value="ABW01472.1"/>
    <property type="molecule type" value="Genomic_DNA"/>
</dbReference>
<evidence type="ECO:0000313" key="1">
    <source>
        <dbReference type="EMBL" id="ABW01472.1"/>
    </source>
</evidence>
<dbReference type="HOGENOM" id="CLU_2067680_0_0_2"/>
<dbReference type="eggNOG" id="arCOG10483">
    <property type="taxonomic scope" value="Archaea"/>
</dbReference>
<name>A8MCG6_CALMQ</name>
<organism evidence="1 2">
    <name type="scientific">Caldivirga maquilingensis (strain ATCC 700844 / DSM 13496 / JCM 10307 / IC-167)</name>
    <dbReference type="NCBI Taxonomy" id="397948"/>
    <lineage>
        <taxon>Archaea</taxon>
        <taxon>Thermoproteota</taxon>
        <taxon>Thermoprotei</taxon>
        <taxon>Thermoproteales</taxon>
        <taxon>Thermoproteaceae</taxon>
        <taxon>Caldivirga</taxon>
    </lineage>
</organism>
<accession>A8MCG6</accession>
<dbReference type="AlphaFoldDB" id="A8MCG6"/>
<evidence type="ECO:0000313" key="2">
    <source>
        <dbReference type="Proteomes" id="UP000001137"/>
    </source>
</evidence>
<dbReference type="GeneID" id="5708747"/>
<keyword evidence="2" id="KW-1185">Reference proteome</keyword>